<comment type="caution">
    <text evidence="1">The sequence shown here is derived from an EMBL/GenBank/DDBJ whole genome shotgun (WGS) entry which is preliminary data.</text>
</comment>
<protein>
    <submittedName>
        <fullName evidence="1">Uncharacterized protein</fullName>
    </submittedName>
</protein>
<dbReference type="AlphaFoldDB" id="A0A540KRG7"/>
<organism evidence="1 2">
    <name type="scientific">Malus baccata</name>
    <name type="common">Siberian crab apple</name>
    <name type="synonym">Pyrus baccata</name>
    <dbReference type="NCBI Taxonomy" id="106549"/>
    <lineage>
        <taxon>Eukaryota</taxon>
        <taxon>Viridiplantae</taxon>
        <taxon>Streptophyta</taxon>
        <taxon>Embryophyta</taxon>
        <taxon>Tracheophyta</taxon>
        <taxon>Spermatophyta</taxon>
        <taxon>Magnoliopsida</taxon>
        <taxon>eudicotyledons</taxon>
        <taxon>Gunneridae</taxon>
        <taxon>Pentapetalae</taxon>
        <taxon>rosids</taxon>
        <taxon>fabids</taxon>
        <taxon>Rosales</taxon>
        <taxon>Rosaceae</taxon>
        <taxon>Amygdaloideae</taxon>
        <taxon>Maleae</taxon>
        <taxon>Malus</taxon>
    </lineage>
</organism>
<evidence type="ECO:0000313" key="2">
    <source>
        <dbReference type="Proteomes" id="UP000315295"/>
    </source>
</evidence>
<dbReference type="Proteomes" id="UP000315295">
    <property type="component" value="Unassembled WGS sequence"/>
</dbReference>
<keyword evidence="2" id="KW-1185">Reference proteome</keyword>
<reference evidence="1 2" key="1">
    <citation type="journal article" date="2019" name="G3 (Bethesda)">
        <title>Sequencing of a Wild Apple (Malus baccata) Genome Unravels the Differences Between Cultivated and Wild Apple Species Regarding Disease Resistance and Cold Tolerance.</title>
        <authorList>
            <person name="Chen X."/>
        </authorList>
    </citation>
    <scope>NUCLEOTIDE SEQUENCE [LARGE SCALE GENOMIC DNA]</scope>
    <source>
        <strain evidence="2">cv. Shandingzi</strain>
        <tissue evidence="1">Leaves</tissue>
    </source>
</reference>
<sequence length="154" mass="17874">MNSFGSGNGTMVICWWDKFHLDHLKPNVFKALRILPDRQCAIEPSRSTLESSSSKIVKLKSLIESSPSCSKKDLKDKVLKILELDGLDDEEMRSEAASSQHNMDEYYRDDNEDVCYEICPPIRPKKSSMKCFSLNKEKIRCYLKSRRQLLFLFE</sequence>
<dbReference type="EMBL" id="VIEB01001011">
    <property type="protein sequence ID" value="TQD76821.1"/>
    <property type="molecule type" value="Genomic_DNA"/>
</dbReference>
<proteinExistence type="predicted"/>
<accession>A0A540KRG7</accession>
<name>A0A540KRG7_MALBA</name>
<evidence type="ECO:0000313" key="1">
    <source>
        <dbReference type="EMBL" id="TQD76821.1"/>
    </source>
</evidence>
<gene>
    <name evidence="1" type="ORF">C1H46_037654</name>
</gene>